<protein>
    <recommendedName>
        <fullName evidence="2">PX domain-containing protein</fullName>
    </recommendedName>
</protein>
<dbReference type="Pfam" id="PF00787">
    <property type="entry name" value="PX"/>
    <property type="match status" value="1"/>
</dbReference>
<dbReference type="EMBL" id="HBGK01006024">
    <property type="protein sequence ID" value="CAD9274258.1"/>
    <property type="molecule type" value="Transcribed_RNA"/>
</dbReference>
<dbReference type="GO" id="GO:0035091">
    <property type="term" value="F:phosphatidylinositol binding"/>
    <property type="evidence" value="ECO:0007669"/>
    <property type="project" value="InterPro"/>
</dbReference>
<dbReference type="InterPro" id="IPR036871">
    <property type="entry name" value="PX_dom_sf"/>
</dbReference>
<feature type="compositionally biased region" description="Low complexity" evidence="1">
    <location>
        <begin position="43"/>
        <end position="62"/>
    </location>
</feature>
<dbReference type="PANTHER" id="PTHR46757">
    <property type="entry name" value="SORTING NEXIN-RELATED"/>
    <property type="match status" value="1"/>
</dbReference>
<dbReference type="Gene3D" id="1.20.1270.60">
    <property type="entry name" value="Arfaptin homology (AH) domain/BAR domain"/>
    <property type="match status" value="1"/>
</dbReference>
<dbReference type="SUPFAM" id="SSF64268">
    <property type="entry name" value="PX domain"/>
    <property type="match status" value="1"/>
</dbReference>
<sequence>MQQQQQQQQQQMMQQQQQQQQPQYGVPPPAQNTGQMSFLERSQMMQQQQQPVQQPAYQQQPATNNNTMYSPTPTDSLASSMQNVSLGNSMYATPSPMAQSAHVVGGTVNSAAAQPAPMPGGGFYREHPPAAAPAPGQPSTGVPSMVSTTTPGATAPPVGRYGAPGAPGAPRIPSVTAGMHNTMGGRVALPPVTQPQPVEALYGQVRVSDPLLIQPPSLFNVVPPHWTYQVQTTLKEGGCWLVRRRFKHVVALEDRMRMECPGVILPPRPDKHVGRAIEEASALQTAEFALQRSAELEVYLNSTVQHPFAGSSNSLKLFLALQDDMGTAWPEVSSHALTRFSALTQTGMMAVSEHSSLPWEPDALEDNAELLALASSEGLRMGAVTQAVPKLEGAVTVLREYGESAGAVGMELSKFSKEVEAADRDLGVPIEIWSAGLLRAGRRQKRLALELSAALHPFVIQYKLCRYEKLAFQDRRHALQKRSKERGRADFRAQQLMHQQRAASMQYNDPHNLSNVERDASMADQMAVGAVHTCDVIGQRLKEEVNRISYDRRTEWNKSMKVICSAMKEASTEQVSIWEATRESFLQAFPEYNNNKAAAASAAAVPPVTAAAASAPPS</sequence>
<dbReference type="PROSITE" id="PS50195">
    <property type="entry name" value="PX"/>
    <property type="match status" value="1"/>
</dbReference>
<feature type="region of interest" description="Disordered" evidence="1">
    <location>
        <begin position="1"/>
        <end position="80"/>
    </location>
</feature>
<accession>A0A7S1UP56</accession>
<feature type="compositionally biased region" description="Polar residues" evidence="1">
    <location>
        <begin position="63"/>
        <end position="80"/>
    </location>
</feature>
<dbReference type="AlphaFoldDB" id="A0A7S1UP56"/>
<proteinExistence type="predicted"/>
<dbReference type="InterPro" id="IPR044279">
    <property type="entry name" value="SNX2A/B"/>
</dbReference>
<name>A0A7S1UP56_9STRA</name>
<evidence type="ECO:0000256" key="1">
    <source>
        <dbReference type="SAM" id="MobiDB-lite"/>
    </source>
</evidence>
<evidence type="ECO:0000259" key="2">
    <source>
        <dbReference type="PROSITE" id="PS50195"/>
    </source>
</evidence>
<feature type="domain" description="PX" evidence="2">
    <location>
        <begin position="206"/>
        <end position="325"/>
    </location>
</feature>
<dbReference type="InterPro" id="IPR027267">
    <property type="entry name" value="AH/BAR_dom_sf"/>
</dbReference>
<reference evidence="3" key="1">
    <citation type="submission" date="2021-01" db="EMBL/GenBank/DDBJ databases">
        <authorList>
            <person name="Corre E."/>
            <person name="Pelletier E."/>
            <person name="Niang G."/>
            <person name="Scheremetjew M."/>
            <person name="Finn R."/>
            <person name="Kale V."/>
            <person name="Holt S."/>
            <person name="Cochrane G."/>
            <person name="Meng A."/>
            <person name="Brown T."/>
            <person name="Cohen L."/>
        </authorList>
    </citation>
    <scope>NUCLEOTIDE SEQUENCE</scope>
    <source>
        <strain evidence="3">CCMP 410</strain>
    </source>
</reference>
<dbReference type="InterPro" id="IPR001683">
    <property type="entry name" value="PX_dom"/>
</dbReference>
<gene>
    <name evidence="3" type="ORF">GOCE00092_LOCUS3166</name>
</gene>
<dbReference type="Gene3D" id="3.30.1520.10">
    <property type="entry name" value="Phox-like domain"/>
    <property type="match status" value="1"/>
</dbReference>
<organism evidence="3">
    <name type="scientific">Grammatophora oceanica</name>
    <dbReference type="NCBI Taxonomy" id="210454"/>
    <lineage>
        <taxon>Eukaryota</taxon>
        <taxon>Sar</taxon>
        <taxon>Stramenopiles</taxon>
        <taxon>Ochrophyta</taxon>
        <taxon>Bacillariophyta</taxon>
        <taxon>Fragilariophyceae</taxon>
        <taxon>Fragilariophycidae</taxon>
        <taxon>Rhabdonematales</taxon>
        <taxon>Grammatophoraceae</taxon>
        <taxon>Grammatophora</taxon>
    </lineage>
</organism>
<evidence type="ECO:0000313" key="3">
    <source>
        <dbReference type="EMBL" id="CAD9274258.1"/>
    </source>
</evidence>
<dbReference type="SMART" id="SM00312">
    <property type="entry name" value="PX"/>
    <property type="match status" value="1"/>
</dbReference>
<feature type="compositionally biased region" description="Low complexity" evidence="1">
    <location>
        <begin position="1"/>
        <end position="21"/>
    </location>
</feature>
<dbReference type="PANTHER" id="PTHR46757:SF2">
    <property type="entry name" value="OS05G0346100 PROTEIN"/>
    <property type="match status" value="1"/>
</dbReference>